<sequence>MLLKHQREYWDIIENGHVGDAKLKQVRLRTLKRQFELLQTDPTEKVAEYFNRITQVSNAMESCGEIVTVKVHKET</sequence>
<dbReference type="PANTHER" id="PTHR35317:SF23">
    <property type="entry name" value="OS04G0629600 PROTEIN"/>
    <property type="match status" value="1"/>
</dbReference>
<accession>A0A392S868</accession>
<name>A0A392S868_9FABA</name>
<dbReference type="Pfam" id="PF14223">
    <property type="entry name" value="Retrotran_gag_2"/>
    <property type="match status" value="1"/>
</dbReference>
<protein>
    <recommendedName>
        <fullName evidence="3">Retrovirus-related Pol polyprotein from transposon TNT 1-94</fullName>
    </recommendedName>
</protein>
<reference evidence="1 2" key="1">
    <citation type="journal article" date="2018" name="Front. Plant Sci.">
        <title>Red Clover (Trifolium pratense) and Zigzag Clover (T. medium) - A Picture of Genomic Similarities and Differences.</title>
        <authorList>
            <person name="Dluhosova J."/>
            <person name="Istvanek J."/>
            <person name="Nedelnik J."/>
            <person name="Repkova J."/>
        </authorList>
    </citation>
    <scope>NUCLEOTIDE SEQUENCE [LARGE SCALE GENOMIC DNA]</scope>
    <source>
        <strain evidence="2">cv. 10/8</strain>
        <tissue evidence="1">Leaf</tissue>
    </source>
</reference>
<proteinExistence type="predicted"/>
<keyword evidence="2" id="KW-1185">Reference proteome</keyword>
<comment type="caution">
    <text evidence="1">The sequence shown here is derived from an EMBL/GenBank/DDBJ whole genome shotgun (WGS) entry which is preliminary data.</text>
</comment>
<evidence type="ECO:0008006" key="3">
    <source>
        <dbReference type="Google" id="ProtNLM"/>
    </source>
</evidence>
<evidence type="ECO:0000313" key="2">
    <source>
        <dbReference type="Proteomes" id="UP000265520"/>
    </source>
</evidence>
<dbReference type="AlphaFoldDB" id="A0A392S868"/>
<dbReference type="EMBL" id="LXQA010338868">
    <property type="protein sequence ID" value="MCI45038.1"/>
    <property type="molecule type" value="Genomic_DNA"/>
</dbReference>
<dbReference type="Proteomes" id="UP000265520">
    <property type="component" value="Unassembled WGS sequence"/>
</dbReference>
<organism evidence="1 2">
    <name type="scientific">Trifolium medium</name>
    <dbReference type="NCBI Taxonomy" id="97028"/>
    <lineage>
        <taxon>Eukaryota</taxon>
        <taxon>Viridiplantae</taxon>
        <taxon>Streptophyta</taxon>
        <taxon>Embryophyta</taxon>
        <taxon>Tracheophyta</taxon>
        <taxon>Spermatophyta</taxon>
        <taxon>Magnoliopsida</taxon>
        <taxon>eudicotyledons</taxon>
        <taxon>Gunneridae</taxon>
        <taxon>Pentapetalae</taxon>
        <taxon>rosids</taxon>
        <taxon>fabids</taxon>
        <taxon>Fabales</taxon>
        <taxon>Fabaceae</taxon>
        <taxon>Papilionoideae</taxon>
        <taxon>50 kb inversion clade</taxon>
        <taxon>NPAAA clade</taxon>
        <taxon>Hologalegina</taxon>
        <taxon>IRL clade</taxon>
        <taxon>Trifolieae</taxon>
        <taxon>Trifolium</taxon>
    </lineage>
</organism>
<dbReference type="PANTHER" id="PTHR35317">
    <property type="entry name" value="OS04G0629600 PROTEIN"/>
    <property type="match status" value="1"/>
</dbReference>
<evidence type="ECO:0000313" key="1">
    <source>
        <dbReference type="EMBL" id="MCI45038.1"/>
    </source>
</evidence>